<proteinExistence type="predicted"/>
<protein>
    <submittedName>
        <fullName evidence="2">Uncharacterized protein</fullName>
    </submittedName>
</protein>
<evidence type="ECO:0000313" key="2">
    <source>
        <dbReference type="EMBL" id="SVA69813.1"/>
    </source>
</evidence>
<evidence type="ECO:0000256" key="1">
    <source>
        <dbReference type="SAM" id="MobiDB-lite"/>
    </source>
</evidence>
<accession>A0A381Y007</accession>
<feature type="region of interest" description="Disordered" evidence="1">
    <location>
        <begin position="1"/>
        <end position="55"/>
    </location>
</feature>
<sequence length="242" mass="27159">MNKLSEISVDKATGRKKAGTWGRTTGGYGAKAARQSKRAGSKGARRVAKHSLRRSTKERVEKLLTTDARFRVFKEKIKKLGYIKAETAKVKQVMEKIADFGMMSDAGNKKVARAVAQSKNENDLKTKLDKISTMAKGKYSEAREDEVLQRALDALGSKAKGVQNRPDANILMQLRKFKDITKDGEVRTDDMKKIKVKRDDAVIVHDALMSVRAPQRTKYLQQLQKDKNTFSKVFKAILRVAS</sequence>
<dbReference type="AlphaFoldDB" id="A0A381Y007"/>
<name>A0A381Y007_9ZZZZ</name>
<organism evidence="2">
    <name type="scientific">marine metagenome</name>
    <dbReference type="NCBI Taxonomy" id="408172"/>
    <lineage>
        <taxon>unclassified sequences</taxon>
        <taxon>metagenomes</taxon>
        <taxon>ecological metagenomes</taxon>
    </lineage>
</organism>
<gene>
    <name evidence="2" type="ORF">METZ01_LOCUS122667</name>
</gene>
<dbReference type="EMBL" id="UINC01016842">
    <property type="protein sequence ID" value="SVA69813.1"/>
    <property type="molecule type" value="Genomic_DNA"/>
</dbReference>
<reference evidence="2" key="1">
    <citation type="submission" date="2018-05" db="EMBL/GenBank/DDBJ databases">
        <authorList>
            <person name="Lanie J.A."/>
            <person name="Ng W.-L."/>
            <person name="Kazmierczak K.M."/>
            <person name="Andrzejewski T.M."/>
            <person name="Davidsen T.M."/>
            <person name="Wayne K.J."/>
            <person name="Tettelin H."/>
            <person name="Glass J.I."/>
            <person name="Rusch D."/>
            <person name="Podicherti R."/>
            <person name="Tsui H.-C.T."/>
            <person name="Winkler M.E."/>
        </authorList>
    </citation>
    <scope>NUCLEOTIDE SEQUENCE</scope>
</reference>
<feature type="compositionally biased region" description="Basic residues" evidence="1">
    <location>
        <begin position="34"/>
        <end position="54"/>
    </location>
</feature>